<reference evidence="10" key="1">
    <citation type="submission" date="2020-10" db="EMBL/GenBank/DDBJ databases">
        <authorList>
            <person name="Kadnikov V."/>
            <person name="Beletsky A.V."/>
            <person name="Mardanov A.V."/>
            <person name="Karnachuk O.V."/>
            <person name="Ravin N.V."/>
        </authorList>
    </citation>
    <scope>NUCLEOTIDE SEQUENCE</scope>
    <source>
        <strain evidence="10">Bu02</strain>
    </source>
</reference>
<dbReference type="PIRSF" id="PIRSF005814">
    <property type="entry name" value="MutS_YshD"/>
    <property type="match status" value="1"/>
</dbReference>
<dbReference type="GO" id="GO:0140664">
    <property type="term" value="F:ATP-dependent DNA damage sensor activity"/>
    <property type="evidence" value="ECO:0007669"/>
    <property type="project" value="InterPro"/>
</dbReference>
<dbReference type="InterPro" id="IPR027417">
    <property type="entry name" value="P-loop_NTPase"/>
</dbReference>
<keyword evidence="3 7" id="KW-0378">Hydrolase</keyword>
<feature type="binding site" evidence="7">
    <location>
        <begin position="331"/>
        <end position="338"/>
    </location>
    <ligand>
        <name>ATP</name>
        <dbReference type="ChEBI" id="CHEBI:30616"/>
    </ligand>
</feature>
<dbReference type="FunFam" id="3.40.50.300:FF:000830">
    <property type="entry name" value="Endonuclease MutS2"/>
    <property type="match status" value="1"/>
</dbReference>
<dbReference type="Pfam" id="PF01713">
    <property type="entry name" value="Smr"/>
    <property type="match status" value="1"/>
</dbReference>
<dbReference type="SMART" id="SM00463">
    <property type="entry name" value="SMR"/>
    <property type="match status" value="1"/>
</dbReference>
<dbReference type="PANTHER" id="PTHR48466:SF2">
    <property type="entry name" value="OS10G0509000 PROTEIN"/>
    <property type="match status" value="1"/>
</dbReference>
<keyword evidence="7" id="KW-0540">Nuclease</keyword>
<dbReference type="Gene3D" id="3.40.50.300">
    <property type="entry name" value="P-loop containing nucleotide triphosphate hydrolases"/>
    <property type="match status" value="1"/>
</dbReference>
<dbReference type="SMART" id="SM00533">
    <property type="entry name" value="MUTSd"/>
    <property type="match status" value="1"/>
</dbReference>
<keyword evidence="5 7" id="KW-0694">RNA-binding</keyword>
<dbReference type="HAMAP" id="MF_00092">
    <property type="entry name" value="MutS2"/>
    <property type="match status" value="1"/>
</dbReference>
<dbReference type="InterPro" id="IPR002625">
    <property type="entry name" value="Smr_dom"/>
</dbReference>
<evidence type="ECO:0000256" key="7">
    <source>
        <dbReference type="HAMAP-Rule" id="MF_00092"/>
    </source>
</evidence>
<feature type="coiled-coil region" evidence="8">
    <location>
        <begin position="512"/>
        <end position="596"/>
    </location>
</feature>
<reference evidence="10" key="2">
    <citation type="journal article" date="2023" name="Biology">
        <title>Prokaryotic Life Associated with Coal-Fire Gas Vents Revealed by Metagenomics.</title>
        <authorList>
            <person name="Kadnikov V.V."/>
            <person name="Mardanov A.V."/>
            <person name="Beletsky A.V."/>
            <person name="Karnachuk O.V."/>
            <person name="Ravin N.V."/>
        </authorList>
    </citation>
    <scope>NUCLEOTIDE SEQUENCE</scope>
    <source>
        <strain evidence="10">Bu02</strain>
    </source>
</reference>
<dbReference type="SUPFAM" id="SSF48334">
    <property type="entry name" value="DNA repair protein MutS, domain III"/>
    <property type="match status" value="1"/>
</dbReference>
<dbReference type="GO" id="GO:0005524">
    <property type="term" value="F:ATP binding"/>
    <property type="evidence" value="ECO:0007669"/>
    <property type="project" value="UniProtKB-UniRule"/>
</dbReference>
<name>A0AAT9LEB6_9FIRM</name>
<comment type="similarity">
    <text evidence="7">Belongs to the DNA mismatch repair MutS family. MutS2 subfamily.</text>
</comment>
<dbReference type="InterPro" id="IPR000432">
    <property type="entry name" value="DNA_mismatch_repair_MutS_C"/>
</dbReference>
<dbReference type="SUPFAM" id="SSF160443">
    <property type="entry name" value="SMR domain-like"/>
    <property type="match status" value="1"/>
</dbReference>
<dbReference type="EC" id="3.6.4.-" evidence="7"/>
<protein>
    <recommendedName>
        <fullName evidence="7">Endonuclease MutS2</fullName>
        <ecNumber evidence="7">3.1.-.-</ecNumber>
    </recommendedName>
    <alternativeName>
        <fullName evidence="7">Ribosome-associated protein quality control-upstream factor</fullName>
        <shortName evidence="7">RQC-upstream factor</shortName>
        <shortName evidence="7">RqcU</shortName>
        <ecNumber evidence="7">3.6.4.-</ecNumber>
    </alternativeName>
</protein>
<keyword evidence="8" id="KW-0175">Coiled coil</keyword>
<dbReference type="PROSITE" id="PS50828">
    <property type="entry name" value="SMR"/>
    <property type="match status" value="1"/>
</dbReference>
<dbReference type="InterPro" id="IPR045076">
    <property type="entry name" value="MutS"/>
</dbReference>
<dbReference type="GO" id="GO:0072344">
    <property type="term" value="P:rescue of stalled ribosome"/>
    <property type="evidence" value="ECO:0007669"/>
    <property type="project" value="UniProtKB-UniRule"/>
</dbReference>
<dbReference type="GO" id="GO:0030983">
    <property type="term" value="F:mismatched DNA binding"/>
    <property type="evidence" value="ECO:0007669"/>
    <property type="project" value="InterPro"/>
</dbReference>
<gene>
    <name evidence="7" type="primary">mutS2</name>
    <name evidence="7" type="synonym">rqcU</name>
    <name evidence="10" type="ORF">IMF26_10800</name>
</gene>
<keyword evidence="1 7" id="KW-0699">rRNA-binding</keyword>
<dbReference type="EC" id="3.1.-.-" evidence="7"/>
<dbReference type="GO" id="GO:0006298">
    <property type="term" value="P:mismatch repair"/>
    <property type="evidence" value="ECO:0007669"/>
    <property type="project" value="InterPro"/>
</dbReference>
<dbReference type="AlphaFoldDB" id="A0AAT9LEB6"/>
<dbReference type="GO" id="GO:0016887">
    <property type="term" value="F:ATP hydrolysis activity"/>
    <property type="evidence" value="ECO:0007669"/>
    <property type="project" value="InterPro"/>
</dbReference>
<dbReference type="SUPFAM" id="SSF52540">
    <property type="entry name" value="P-loop containing nucleoside triphosphate hydrolases"/>
    <property type="match status" value="1"/>
</dbReference>
<evidence type="ECO:0000256" key="6">
    <source>
        <dbReference type="ARBA" id="ARBA00023125"/>
    </source>
</evidence>
<dbReference type="InterPro" id="IPR036187">
    <property type="entry name" value="DNA_mismatch_repair_MutS_sf"/>
</dbReference>
<keyword evidence="7 10" id="KW-0255">Endonuclease</keyword>
<dbReference type="GO" id="GO:0019843">
    <property type="term" value="F:rRNA binding"/>
    <property type="evidence" value="ECO:0007669"/>
    <property type="project" value="UniProtKB-UniRule"/>
</dbReference>
<dbReference type="GO" id="GO:0004519">
    <property type="term" value="F:endonuclease activity"/>
    <property type="evidence" value="ECO:0007669"/>
    <property type="project" value="UniProtKB-UniRule"/>
</dbReference>
<dbReference type="NCBIfam" id="TIGR01069">
    <property type="entry name" value="mutS2"/>
    <property type="match status" value="1"/>
</dbReference>
<organism evidence="10">
    <name type="scientific">Candidatus Fermentithermobacillus carboniphilus</name>
    <dbReference type="NCBI Taxonomy" id="3085328"/>
    <lineage>
        <taxon>Bacteria</taxon>
        <taxon>Bacillati</taxon>
        <taxon>Bacillota</taxon>
        <taxon>Candidatus Fermentithermobacillia</taxon>
        <taxon>Candidatus Fermentithermobacillales</taxon>
        <taxon>Candidatus Fermentithermobacillaceae</taxon>
        <taxon>Candidatus Fermentithermobacillus</taxon>
    </lineage>
</organism>
<evidence type="ECO:0000259" key="9">
    <source>
        <dbReference type="PROSITE" id="PS50828"/>
    </source>
</evidence>
<dbReference type="PANTHER" id="PTHR48466">
    <property type="entry name" value="OS10G0509000 PROTEIN-RELATED"/>
    <property type="match status" value="1"/>
</dbReference>
<accession>A0AAT9LEB6</accession>
<dbReference type="Pfam" id="PF00488">
    <property type="entry name" value="MutS_V"/>
    <property type="match status" value="1"/>
</dbReference>
<evidence type="ECO:0000256" key="4">
    <source>
        <dbReference type="ARBA" id="ARBA00022840"/>
    </source>
</evidence>
<comment type="subunit">
    <text evidence="7">Homodimer. Binds to stalled ribosomes, contacting rRNA.</text>
</comment>
<sequence>MDTKTLELLEFRKIQEILAKETRTPMGMEGAWNTLPVTPEIARERQRLGREISGVLEKMPSPTIPGVTDVRPRVLAATSGITLSAKDLKDILDVLKAFESLALWLGEIDGDYPELFRIRRRIPVLGSLKKRLEETVDDDAAIRDTASPKLFSIRRSYRDYQERIRRRAEEITRQKDFSQFLQEPIVTIRNGRYVIPVKQEYAARIQGIVHDQSASGQTLFVEPAEIVEMGNQLKRLELMERDEIERILAELSGEVGRASSQITEGLEALGEFDLGLAKAGLLFRWKGSFPQITDDRAISMVKAWHPLLKGTPVPMDLSLSETGTRTVVITGPNMGGKTVALKTVGLLTAMALSGLPCPCHETTCVGKIDDILCDIGDEQSIEENLSTFSAHISNVVKIIDRAGPGKLVLIDELGAGTDPKEGAALAAAILNRIHRSGALSVVTSHYSEMKLLAQKTPGMVNASVEWDAVRMVPTFKLVVGRPGRSNAFLVARRLGLPHDVLDEARGNMQEDLVRLEDIIGEMEKAAQEAREEAERARRERLKAEELRKEYESRIANLEASRKEIISAAKREAQSIVARAKVEFETALKEIREKERISADFSDTVFKIRERLRRAREELLEPTIPDEGRPLEKSEIVPGKIVEVLGFQEPGVVLESPGSGDEVLVRLGAVTLRTGIDQLREPVRTGRAAKESRIGGIGESRRDSSLPIEKAKSISHEIDLRGMTREEAFQALDKYLDDAFLAALPEVRIIHGKGSGALRKAVLEYLETQKKYVAAYRLGEPSEGGTGVTIARLKS</sequence>
<dbReference type="KEGG" id="fcz:IMF26_10800"/>
<dbReference type="InterPro" id="IPR005747">
    <property type="entry name" value="MutS2"/>
</dbReference>
<keyword evidence="2 7" id="KW-0547">Nucleotide-binding</keyword>
<feature type="domain" description="Smr" evidence="9">
    <location>
        <begin position="717"/>
        <end position="793"/>
    </location>
</feature>
<dbReference type="EMBL" id="CP062796">
    <property type="protein sequence ID" value="QUL98478.1"/>
    <property type="molecule type" value="Genomic_DNA"/>
</dbReference>
<comment type="function">
    <text evidence="7">Acts as a ribosome collision sensor, splitting the ribosome into its 2 subunits. Detects stalled/collided 70S ribosomes which it binds and splits by an ATP-hydrolysis driven conformational change. Acts upstream of the ribosome quality control system (RQC), a ribosome-associated complex that mediates the extraction of incompletely synthesized nascent chains from stalled ribosomes and their subsequent degradation. Probably generates substrates for RQC.</text>
</comment>
<evidence type="ECO:0000256" key="1">
    <source>
        <dbReference type="ARBA" id="ARBA00022730"/>
    </source>
</evidence>
<evidence type="ECO:0000256" key="3">
    <source>
        <dbReference type="ARBA" id="ARBA00022801"/>
    </source>
</evidence>
<comment type="function">
    <text evidence="7">Endonuclease that is involved in the suppression of homologous recombination and thus may have a key role in the control of bacterial genetic diversity.</text>
</comment>
<keyword evidence="6 7" id="KW-0238">DNA-binding</keyword>
<dbReference type="InterPro" id="IPR007696">
    <property type="entry name" value="DNA_mismatch_repair_MutS_core"/>
</dbReference>
<dbReference type="InterPro" id="IPR036063">
    <property type="entry name" value="Smr_dom_sf"/>
</dbReference>
<evidence type="ECO:0000256" key="5">
    <source>
        <dbReference type="ARBA" id="ARBA00022884"/>
    </source>
</evidence>
<dbReference type="Gene3D" id="3.30.1370.110">
    <property type="match status" value="1"/>
</dbReference>
<evidence type="ECO:0000256" key="2">
    <source>
        <dbReference type="ARBA" id="ARBA00022741"/>
    </source>
</evidence>
<dbReference type="SMART" id="SM00534">
    <property type="entry name" value="MUTSac"/>
    <property type="match status" value="1"/>
</dbReference>
<dbReference type="GO" id="GO:0045910">
    <property type="term" value="P:negative regulation of DNA recombination"/>
    <property type="evidence" value="ECO:0007669"/>
    <property type="project" value="InterPro"/>
</dbReference>
<keyword evidence="4 7" id="KW-0067">ATP-binding</keyword>
<evidence type="ECO:0000313" key="10">
    <source>
        <dbReference type="EMBL" id="QUL98478.1"/>
    </source>
</evidence>
<evidence type="ECO:0000256" key="8">
    <source>
        <dbReference type="SAM" id="Coils"/>
    </source>
</evidence>
<dbReference type="GO" id="GO:0043023">
    <property type="term" value="F:ribosomal large subunit binding"/>
    <property type="evidence" value="ECO:0007669"/>
    <property type="project" value="UniProtKB-UniRule"/>
</dbReference>
<proteinExistence type="inferred from homology"/>